<protein>
    <submittedName>
        <fullName evidence="1">Uncharacterized protein</fullName>
    </submittedName>
</protein>
<evidence type="ECO:0000313" key="2">
    <source>
        <dbReference type="Proteomes" id="UP000192513"/>
    </source>
</evidence>
<dbReference type="OrthoDB" id="4745763at2"/>
<dbReference type="EMBL" id="MVIE01000007">
    <property type="protein sequence ID" value="ORB43900.1"/>
    <property type="molecule type" value="Genomic_DNA"/>
</dbReference>
<proteinExistence type="predicted"/>
<sequence length="75" mass="8258">MDISFAKDNLMVANNPENARKYADTLEKYGPPDNVKAAIEHFVTTSGAQPNDPDLNANRDALTSWIKQVCPNVNP</sequence>
<keyword evidence="2" id="KW-1185">Reference proteome</keyword>
<gene>
    <name evidence="1" type="ORF">BST39_07770</name>
</gene>
<dbReference type="RefSeq" id="WP_083170727.1">
    <property type="nucleotide sequence ID" value="NZ_AP022619.1"/>
</dbReference>
<dbReference type="Proteomes" id="UP000192513">
    <property type="component" value="Unassembled WGS sequence"/>
</dbReference>
<comment type="caution">
    <text evidence="1">The sequence shown here is derived from an EMBL/GenBank/DDBJ whole genome shotgun (WGS) entry which is preliminary data.</text>
</comment>
<organism evidence="1 2">
    <name type="scientific">Mycobacterium paraseoulense</name>
    <dbReference type="NCBI Taxonomy" id="590652"/>
    <lineage>
        <taxon>Bacteria</taxon>
        <taxon>Bacillati</taxon>
        <taxon>Actinomycetota</taxon>
        <taxon>Actinomycetes</taxon>
        <taxon>Mycobacteriales</taxon>
        <taxon>Mycobacteriaceae</taxon>
        <taxon>Mycobacterium</taxon>
    </lineage>
</organism>
<evidence type="ECO:0000313" key="1">
    <source>
        <dbReference type="EMBL" id="ORB43900.1"/>
    </source>
</evidence>
<accession>A0A1X0IDA3</accession>
<dbReference type="AlphaFoldDB" id="A0A1X0IDA3"/>
<reference evidence="1 2" key="1">
    <citation type="submission" date="2017-02" db="EMBL/GenBank/DDBJ databases">
        <title>The new phylogeny of genus Mycobacterium.</title>
        <authorList>
            <person name="Tortoli E."/>
            <person name="Trovato A."/>
            <person name="Cirillo D.M."/>
        </authorList>
    </citation>
    <scope>NUCLEOTIDE SEQUENCE [LARGE SCALE GENOMIC DNA]</scope>
    <source>
        <strain evidence="1 2">DSM 45000</strain>
    </source>
</reference>
<name>A0A1X0IDA3_9MYCO</name>